<proteinExistence type="predicted"/>
<dbReference type="EMBL" id="CP046172">
    <property type="protein sequence ID" value="QIS14102.1"/>
    <property type="molecule type" value="Genomic_DNA"/>
</dbReference>
<accession>A0A6G9YLM3</accession>
<reference evidence="1 2" key="1">
    <citation type="journal article" date="2019" name="ACS Chem. Biol.">
        <title>Identification and Mobilization of a Cryptic Antibiotic Biosynthesis Gene Locus from a Human-Pathogenic Nocardia Isolate.</title>
        <authorList>
            <person name="Herisse M."/>
            <person name="Ishida K."/>
            <person name="Porter J.L."/>
            <person name="Howden B."/>
            <person name="Hertweck C."/>
            <person name="Stinear T.P."/>
            <person name="Pidot S.J."/>
        </authorList>
    </citation>
    <scope>NUCLEOTIDE SEQUENCE [LARGE SCALE GENOMIC DNA]</scope>
    <source>
        <strain evidence="1 2">AUSMDU00012717</strain>
    </source>
</reference>
<organism evidence="1 2">
    <name type="scientific">Nocardia arthritidis</name>
    <dbReference type="NCBI Taxonomy" id="228602"/>
    <lineage>
        <taxon>Bacteria</taxon>
        <taxon>Bacillati</taxon>
        <taxon>Actinomycetota</taxon>
        <taxon>Actinomycetes</taxon>
        <taxon>Mycobacteriales</taxon>
        <taxon>Nocardiaceae</taxon>
        <taxon>Nocardia</taxon>
    </lineage>
</organism>
<dbReference type="InterPro" id="IPR029058">
    <property type="entry name" value="AB_hydrolase_fold"/>
</dbReference>
<dbReference type="Proteomes" id="UP000503540">
    <property type="component" value="Chromosome"/>
</dbReference>
<evidence type="ECO:0008006" key="3">
    <source>
        <dbReference type="Google" id="ProtNLM"/>
    </source>
</evidence>
<dbReference type="Gene3D" id="3.40.50.1820">
    <property type="entry name" value="alpha/beta hydrolase"/>
    <property type="match status" value="1"/>
</dbReference>
<protein>
    <recommendedName>
        <fullName evidence="3">Alpha/beta hydrolase</fullName>
    </recommendedName>
</protein>
<name>A0A6G9YLM3_9NOCA</name>
<evidence type="ECO:0000313" key="2">
    <source>
        <dbReference type="Proteomes" id="UP000503540"/>
    </source>
</evidence>
<evidence type="ECO:0000313" key="1">
    <source>
        <dbReference type="EMBL" id="QIS14102.1"/>
    </source>
</evidence>
<dbReference type="KEGG" id="nah:F5544_31300"/>
<keyword evidence="2" id="KW-1185">Reference proteome</keyword>
<gene>
    <name evidence="1" type="ORF">F5544_31300</name>
</gene>
<dbReference type="SUPFAM" id="SSF53474">
    <property type="entry name" value="alpha/beta-Hydrolases"/>
    <property type="match status" value="1"/>
</dbReference>
<dbReference type="RefSeq" id="WP_167476555.1">
    <property type="nucleotide sequence ID" value="NZ_CP046172.1"/>
</dbReference>
<dbReference type="AlphaFoldDB" id="A0A6G9YLM3"/>
<sequence length="553" mass="58985">MRTEEVLETTDGVRLSTVTHRIPLPSGAPAHPRDCDYLRHLRIRCADGPDDPARADTVLTLLPGAIAGARSLQPLGCNTVRNLQAAGVIAEVWVIDRRANGVEDHSGIEIAMAEGDYHLAFDYYYRGAKVGGRTFDGFRTDRELGFLAGFGMARTVADLHEVLCREIADPDARARSLFLGGHSLGGIQAGAYAAWDFGGRPGHEQIAGLVALDTVTHLDPLRLRGRTRAGRPLAVATRQFERAPIAMRRGLIPCSTAVMNGGWGNPEAFALIAAVATAATLAPDAESDILRLLPDHGTAARVLRGSTARTWREYLTGTPNYRKLRLTNLALLGLLGGAHTSINCAVLSMSCGTLDSAAVAPRSFPLPFEAGTLPGLRSLYRAVLGTQPRFSPTSFDELYHWRDHDRCCAPDAPTQLSRGGTPACVTGEVVSIAELARILAGGRLNVFEDYFPLRQSIDAAAVLGGCRTGSLTPIRHESGSAHLPSVSLMGGSSFTQLLARWGVYPDDALWFPGYLHCDVAAGAHPRADGGPEPIAAALADFVRTNLPSAQIAS</sequence>